<dbReference type="OrthoDB" id="9802878at2"/>
<evidence type="ECO:0000313" key="1">
    <source>
        <dbReference type="EMBL" id="OPJ63688.1"/>
    </source>
</evidence>
<keyword evidence="2" id="KW-1185">Reference proteome</keyword>
<evidence type="ECO:0000313" key="2">
    <source>
        <dbReference type="Proteomes" id="UP000191056"/>
    </source>
</evidence>
<proteinExistence type="predicted"/>
<dbReference type="AlphaFoldDB" id="A0A1V4IUG8"/>
<organism evidence="1 2">
    <name type="scientific">Clostridium chromiireducens</name>
    <dbReference type="NCBI Taxonomy" id="225345"/>
    <lineage>
        <taxon>Bacteria</taxon>
        <taxon>Bacillati</taxon>
        <taxon>Bacillota</taxon>
        <taxon>Clostridia</taxon>
        <taxon>Eubacteriales</taxon>
        <taxon>Clostridiaceae</taxon>
        <taxon>Clostridium</taxon>
    </lineage>
</organism>
<protein>
    <submittedName>
        <fullName evidence="1">Uncharacterized protein</fullName>
    </submittedName>
</protein>
<reference evidence="1 2" key="1">
    <citation type="submission" date="2017-03" db="EMBL/GenBank/DDBJ databases">
        <title>Genome sequence of Clostridium chromiireducens DSM 23318.</title>
        <authorList>
            <person name="Poehlein A."/>
            <person name="Daniel R."/>
        </authorList>
    </citation>
    <scope>NUCLEOTIDE SEQUENCE [LARGE SCALE GENOMIC DNA]</scope>
    <source>
        <strain evidence="1 2">DSM 23318</strain>
    </source>
</reference>
<comment type="caution">
    <text evidence="1">The sequence shown here is derived from an EMBL/GenBank/DDBJ whole genome shotgun (WGS) entry which is preliminary data.</text>
</comment>
<dbReference type="EMBL" id="MZGT01000016">
    <property type="protein sequence ID" value="OPJ63688.1"/>
    <property type="molecule type" value="Genomic_DNA"/>
</dbReference>
<gene>
    <name evidence="1" type="ORF">CLCHR_15030</name>
</gene>
<dbReference type="RefSeq" id="WP_079439075.1">
    <property type="nucleotide sequence ID" value="NZ_MZGT01000016.1"/>
</dbReference>
<accession>A0A1V4IUG8</accession>
<sequence>MTPSILQDALVADLKEQLKEFRLKNSKNESGKLNMYSQNLPSIQGQKDSEYFPYLVIRVMDGENKNDEGEEKDSCKLYFIIGIYDDSDDNQGYKDLMNIIEKIKYRLKTKKYFNNNQFELELPLKWAIHEEDTFPHYFGGIETNWNIPNIQFDDSLI</sequence>
<name>A0A1V4IUG8_9CLOT</name>
<dbReference type="Proteomes" id="UP000191056">
    <property type="component" value="Unassembled WGS sequence"/>
</dbReference>
<dbReference type="STRING" id="225345.CLCHR_15030"/>